<dbReference type="Pfam" id="PF01370">
    <property type="entry name" value="Epimerase"/>
    <property type="match status" value="1"/>
</dbReference>
<dbReference type="PANTHER" id="PTHR43103:SF5">
    <property type="entry name" value="4-EPIMERASE, PUTATIVE (AFU_ORTHOLOGUE AFUA_7G00360)-RELATED"/>
    <property type="match status" value="1"/>
</dbReference>
<evidence type="ECO:0000256" key="1">
    <source>
        <dbReference type="ARBA" id="ARBA00007637"/>
    </source>
</evidence>
<evidence type="ECO:0000259" key="4">
    <source>
        <dbReference type="Pfam" id="PF01370"/>
    </source>
</evidence>
<dbReference type="SUPFAM" id="SSF51735">
    <property type="entry name" value="NAD(P)-binding Rossmann-fold domains"/>
    <property type="match status" value="1"/>
</dbReference>
<comment type="similarity">
    <text evidence="1">Belongs to the NAD(P)-dependent epimerase/dehydratase family.</text>
</comment>
<sequence>MMSLEDRAMISKEKPVAVTGALGRTGRHICDALEGAGHDVVRIDVAAPDNPFYTPSRQVDLAQYGDVVANLHGCGAVVHFGANPWPDLDFFTGADRFSNNTVGTFNVFQAAAQLGIERVVWASSETVQGFPYDKVAPERLPIAETDAAMPQCAYAMSKLACEGLAQQFAAQFPITLIGLRLAHVVYAESGDFDLFRAAQDDASERRAILWKYVEIRDVVSAVMAGLTAEISGAEVFNIAAADTVMDTPTAALFAEHFPATALPDNLPEFGSPMDLSKAKAQLGWAPKISWRDILS</sequence>
<keyword evidence="6" id="KW-1185">Reference proteome</keyword>
<organism evidence="5 6">
    <name type="scientific">Actibacterium mucosum KCTC 23349</name>
    <dbReference type="NCBI Taxonomy" id="1454373"/>
    <lineage>
        <taxon>Bacteria</taxon>
        <taxon>Pseudomonadati</taxon>
        <taxon>Pseudomonadota</taxon>
        <taxon>Alphaproteobacteria</taxon>
        <taxon>Rhodobacterales</taxon>
        <taxon>Roseobacteraceae</taxon>
        <taxon>Actibacterium</taxon>
    </lineage>
</organism>
<reference evidence="5 6" key="1">
    <citation type="submission" date="2014-03" db="EMBL/GenBank/DDBJ databases">
        <title>Draft Genome Sequence of Actibacterium mucosum KCTC 23349, a Marine Alphaproteobacterium with Complex Ionic Requirements Isolated from Mediterranean Seawater at Malvarrosa Beach, Valencia, Spain.</title>
        <authorList>
            <person name="Arahal D.R."/>
            <person name="Shao Z."/>
            <person name="Lai Q."/>
            <person name="Pujalte M.J."/>
        </authorList>
    </citation>
    <scope>NUCLEOTIDE SEQUENCE [LARGE SCALE GENOMIC DNA]</scope>
    <source>
        <strain evidence="5 6">KCTC 23349</strain>
    </source>
</reference>
<dbReference type="CDD" id="cd08946">
    <property type="entry name" value="SDR_e"/>
    <property type="match status" value="1"/>
</dbReference>
<dbReference type="STRING" id="1454373.ACMU_12160"/>
<comment type="caution">
    <text evidence="5">The sequence shown here is derived from an EMBL/GenBank/DDBJ whole genome shotgun (WGS) entry which is preliminary data.</text>
</comment>
<feature type="domain" description="NAD-dependent epimerase/dehydratase" evidence="4">
    <location>
        <begin position="16"/>
        <end position="238"/>
    </location>
</feature>
<dbReference type="InterPro" id="IPR036291">
    <property type="entry name" value="NAD(P)-bd_dom_sf"/>
</dbReference>
<dbReference type="EMBL" id="JFKE01000004">
    <property type="protein sequence ID" value="KAJ55444.1"/>
    <property type="molecule type" value="Genomic_DNA"/>
</dbReference>
<dbReference type="PANTHER" id="PTHR43103">
    <property type="entry name" value="NUCLEOSIDE-DIPHOSPHATE-SUGAR EPIMERASE"/>
    <property type="match status" value="1"/>
</dbReference>
<proteinExistence type="inferred from homology"/>
<dbReference type="InterPro" id="IPR001509">
    <property type="entry name" value="Epimerase_deHydtase"/>
</dbReference>
<accession>A0A037ZIK4</accession>
<dbReference type="AlphaFoldDB" id="A0A037ZIK4"/>
<evidence type="ECO:0000313" key="6">
    <source>
        <dbReference type="Proteomes" id="UP000026249"/>
    </source>
</evidence>
<evidence type="ECO:0000313" key="5">
    <source>
        <dbReference type="EMBL" id="KAJ55444.1"/>
    </source>
</evidence>
<dbReference type="GO" id="GO:0016491">
    <property type="term" value="F:oxidoreductase activity"/>
    <property type="evidence" value="ECO:0007669"/>
    <property type="project" value="UniProtKB-KW"/>
</dbReference>
<keyword evidence="3" id="KW-0520">NAD</keyword>
<evidence type="ECO:0000256" key="3">
    <source>
        <dbReference type="ARBA" id="ARBA00023027"/>
    </source>
</evidence>
<dbReference type="Gene3D" id="3.40.50.720">
    <property type="entry name" value="NAD(P)-binding Rossmann-like Domain"/>
    <property type="match status" value="1"/>
</dbReference>
<evidence type="ECO:0000256" key="2">
    <source>
        <dbReference type="ARBA" id="ARBA00023002"/>
    </source>
</evidence>
<dbReference type="Proteomes" id="UP000026249">
    <property type="component" value="Unassembled WGS sequence"/>
</dbReference>
<gene>
    <name evidence="5" type="ORF">ACMU_12160</name>
</gene>
<name>A0A037ZIK4_9RHOB</name>
<keyword evidence="2" id="KW-0560">Oxidoreductase</keyword>
<protein>
    <recommendedName>
        <fullName evidence="4">NAD-dependent epimerase/dehydratase domain-containing protein</fullName>
    </recommendedName>
</protein>